<feature type="compositionally biased region" description="Basic and acidic residues" evidence="1">
    <location>
        <begin position="54"/>
        <end position="64"/>
    </location>
</feature>
<dbReference type="InterPro" id="IPR029614">
    <property type="entry name" value="CECR2"/>
</dbReference>
<feature type="region of interest" description="Disordered" evidence="1">
    <location>
        <begin position="357"/>
        <end position="430"/>
    </location>
</feature>
<dbReference type="PANTHER" id="PTHR47092">
    <property type="entry name" value="CAT EYE SYNDROME CRITICAL REGION PROTEIN 2"/>
    <property type="match status" value="1"/>
</dbReference>
<comment type="caution">
    <text evidence="2">The sequence shown here is derived from an EMBL/GenBank/DDBJ whole genome shotgun (WGS) entry which is preliminary data.</text>
</comment>
<organism evidence="2 3">
    <name type="scientific">Goodea atripinnis</name>
    <dbReference type="NCBI Taxonomy" id="208336"/>
    <lineage>
        <taxon>Eukaryota</taxon>
        <taxon>Metazoa</taxon>
        <taxon>Chordata</taxon>
        <taxon>Craniata</taxon>
        <taxon>Vertebrata</taxon>
        <taxon>Euteleostomi</taxon>
        <taxon>Actinopterygii</taxon>
        <taxon>Neopterygii</taxon>
        <taxon>Teleostei</taxon>
        <taxon>Neoteleostei</taxon>
        <taxon>Acanthomorphata</taxon>
        <taxon>Ovalentaria</taxon>
        <taxon>Atherinomorphae</taxon>
        <taxon>Cyprinodontiformes</taxon>
        <taxon>Goodeidae</taxon>
        <taxon>Goodea</taxon>
    </lineage>
</organism>
<feature type="compositionally biased region" description="Low complexity" evidence="1">
    <location>
        <begin position="315"/>
        <end position="329"/>
    </location>
</feature>
<proteinExistence type="predicted"/>
<feature type="compositionally biased region" description="Polar residues" evidence="1">
    <location>
        <begin position="333"/>
        <end position="344"/>
    </location>
</feature>
<evidence type="ECO:0000313" key="2">
    <source>
        <dbReference type="EMBL" id="MEQ2175121.1"/>
    </source>
</evidence>
<keyword evidence="3" id="KW-1185">Reference proteome</keyword>
<sequence length="443" mass="49179">MVQYFLEMLSWSPQLMVDFCLFPEYTIMAESLERCFNRALLKHFPSEDGDTDEEFHISREDKERKDKKRNRNSKHLGPESLIRATEQVQRKRNPQGKGSTASEAEDSRLTRPQIPPHWTNGPAHPHSLPPSQQHMFHPGQQVIPEICFSLIHNITRPILRMADGHHMSPRFSMGPDSNRGPQQQRPYIGPTHGPSLGPRPMALQPGPPTEASMYPSHQRPEGHTLHPMANRFSGPERPTTSYPGLRSPGMGASNMWPGMNHQGQDRLNDMRMQDPNIANQRSFGYGGIPPPMGHKPWPEAAGYPQHPPNALHQMSAAASSLGPPSSRAPMPQPESTGRTHLSSMLESPEMLALQQLSASSGPPAGTPHQHIGNFQQPGAPSGFGSIPAHPSRQPPPSLEVQLLRPAGDKGVDSQPCQQTDMDPKGRPDLYFLPFYKNMSVRQS</sequence>
<name>A0ABV0NVX8_9TELE</name>
<feature type="region of interest" description="Disordered" evidence="1">
    <location>
        <begin position="47"/>
        <end position="136"/>
    </location>
</feature>
<dbReference type="EMBL" id="JAHRIO010051056">
    <property type="protein sequence ID" value="MEQ2175121.1"/>
    <property type="molecule type" value="Genomic_DNA"/>
</dbReference>
<accession>A0ABV0NVX8</accession>
<reference evidence="2 3" key="1">
    <citation type="submission" date="2021-06" db="EMBL/GenBank/DDBJ databases">
        <authorList>
            <person name="Palmer J.M."/>
        </authorList>
    </citation>
    <scope>NUCLEOTIDE SEQUENCE [LARGE SCALE GENOMIC DNA]</scope>
    <source>
        <strain evidence="2 3">GA_2019</strain>
        <tissue evidence="2">Muscle</tissue>
    </source>
</reference>
<dbReference type="PANTHER" id="PTHR47092:SF1">
    <property type="entry name" value="CHROMATIN REMODELING REGULATOR CECR2"/>
    <property type="match status" value="1"/>
</dbReference>
<protein>
    <submittedName>
        <fullName evidence="2">Uncharacterized protein</fullName>
    </submittedName>
</protein>
<gene>
    <name evidence="2" type="ORF">GOODEAATRI_014959</name>
</gene>
<feature type="region of interest" description="Disordered" evidence="1">
    <location>
        <begin position="277"/>
        <end position="344"/>
    </location>
</feature>
<feature type="compositionally biased region" description="Basic residues" evidence="1">
    <location>
        <begin position="65"/>
        <end position="74"/>
    </location>
</feature>
<dbReference type="Proteomes" id="UP001476798">
    <property type="component" value="Unassembled WGS sequence"/>
</dbReference>
<evidence type="ECO:0000313" key="3">
    <source>
        <dbReference type="Proteomes" id="UP001476798"/>
    </source>
</evidence>
<feature type="region of interest" description="Disordered" evidence="1">
    <location>
        <begin position="165"/>
        <end position="241"/>
    </location>
</feature>
<evidence type="ECO:0000256" key="1">
    <source>
        <dbReference type="SAM" id="MobiDB-lite"/>
    </source>
</evidence>